<evidence type="ECO:0000313" key="10">
    <source>
        <dbReference type="RefSeq" id="XP_025830539.1"/>
    </source>
</evidence>
<keyword evidence="9" id="KW-1185">Reference proteome</keyword>
<feature type="domain" description="Carboxylesterase type B" evidence="8">
    <location>
        <begin position="24"/>
        <end position="529"/>
    </location>
</feature>
<protein>
    <recommendedName>
        <fullName evidence="7">Carboxylic ester hydrolase</fullName>
        <ecNumber evidence="7">3.1.1.-</ecNumber>
    </recommendedName>
</protein>
<dbReference type="CDD" id="cd00312">
    <property type="entry name" value="Esterase_lipase"/>
    <property type="match status" value="1"/>
</dbReference>
<organism evidence="9 10">
    <name type="scientific">Agrilus planipennis</name>
    <name type="common">Emerald ash borer</name>
    <name type="synonym">Agrilus marcopoli</name>
    <dbReference type="NCBI Taxonomy" id="224129"/>
    <lineage>
        <taxon>Eukaryota</taxon>
        <taxon>Metazoa</taxon>
        <taxon>Ecdysozoa</taxon>
        <taxon>Arthropoda</taxon>
        <taxon>Hexapoda</taxon>
        <taxon>Insecta</taxon>
        <taxon>Pterygota</taxon>
        <taxon>Neoptera</taxon>
        <taxon>Endopterygota</taxon>
        <taxon>Coleoptera</taxon>
        <taxon>Polyphaga</taxon>
        <taxon>Elateriformia</taxon>
        <taxon>Buprestoidea</taxon>
        <taxon>Buprestidae</taxon>
        <taxon>Agrilinae</taxon>
        <taxon>Agrilus</taxon>
    </lineage>
</organism>
<dbReference type="KEGG" id="apln:108739585"/>
<dbReference type="PROSITE" id="PS01173">
    <property type="entry name" value="LIPASE_GDXG_HIS"/>
    <property type="match status" value="1"/>
</dbReference>
<proteinExistence type="inferred from homology"/>
<dbReference type="PANTHER" id="PTHR43142">
    <property type="entry name" value="CARBOXYLIC ESTER HYDROLASE"/>
    <property type="match status" value="1"/>
</dbReference>
<comment type="similarity">
    <text evidence="1 7">Belongs to the type-B carboxylesterase/lipase family.</text>
</comment>
<evidence type="ECO:0000256" key="5">
    <source>
        <dbReference type="ARBA" id="ARBA00023157"/>
    </source>
</evidence>
<comment type="similarity">
    <text evidence="2">Belongs to the 'GDXG' lipolytic enzyme family.</text>
</comment>
<dbReference type="InterPro" id="IPR019826">
    <property type="entry name" value="Carboxylesterase_B_AS"/>
</dbReference>
<feature type="chain" id="PRO_5029038911" description="Carboxylic ester hydrolase" evidence="7">
    <location>
        <begin position="21"/>
        <end position="561"/>
    </location>
</feature>
<accession>A0A7F5R4U7</accession>
<dbReference type="Pfam" id="PF00135">
    <property type="entry name" value="COesterase"/>
    <property type="match status" value="1"/>
</dbReference>
<dbReference type="SUPFAM" id="SSF53474">
    <property type="entry name" value="alpha/beta-Hydrolases"/>
    <property type="match status" value="1"/>
</dbReference>
<evidence type="ECO:0000256" key="1">
    <source>
        <dbReference type="ARBA" id="ARBA00005964"/>
    </source>
</evidence>
<gene>
    <name evidence="10" type="primary">LOC108739585</name>
</gene>
<dbReference type="GO" id="GO:0052689">
    <property type="term" value="F:carboxylic ester hydrolase activity"/>
    <property type="evidence" value="ECO:0007669"/>
    <property type="project" value="UniProtKB-KW"/>
</dbReference>
<keyword evidence="7" id="KW-0732">Signal</keyword>
<dbReference type="EC" id="3.1.1.-" evidence="7"/>
<dbReference type="InParanoid" id="A0A7F5R4U7"/>
<keyword evidence="3" id="KW-0719">Serine esterase</keyword>
<dbReference type="InterPro" id="IPR002018">
    <property type="entry name" value="CarbesteraseB"/>
</dbReference>
<evidence type="ECO:0000313" key="9">
    <source>
        <dbReference type="Proteomes" id="UP000192223"/>
    </source>
</evidence>
<dbReference type="InterPro" id="IPR002168">
    <property type="entry name" value="Lipase_GDXG_HIS_AS"/>
</dbReference>
<dbReference type="PROSITE" id="PS00122">
    <property type="entry name" value="CARBOXYLESTERASE_B_1"/>
    <property type="match status" value="1"/>
</dbReference>
<dbReference type="PANTHER" id="PTHR43142:SF1">
    <property type="entry name" value="CARBOXYLIC ESTER HYDROLASE"/>
    <property type="match status" value="1"/>
</dbReference>
<dbReference type="InterPro" id="IPR019819">
    <property type="entry name" value="Carboxylesterase_B_CS"/>
</dbReference>
<evidence type="ECO:0000256" key="4">
    <source>
        <dbReference type="ARBA" id="ARBA00022801"/>
    </source>
</evidence>
<keyword evidence="5" id="KW-1015">Disulfide bond</keyword>
<dbReference type="GeneID" id="108739585"/>
<dbReference type="PROSITE" id="PS00941">
    <property type="entry name" value="CARBOXYLESTERASE_B_2"/>
    <property type="match status" value="1"/>
</dbReference>
<dbReference type="OrthoDB" id="6846267at2759"/>
<keyword evidence="4 7" id="KW-0378">Hydrolase</keyword>
<evidence type="ECO:0000259" key="8">
    <source>
        <dbReference type="Pfam" id="PF00135"/>
    </source>
</evidence>
<evidence type="ECO:0000256" key="3">
    <source>
        <dbReference type="ARBA" id="ARBA00022487"/>
    </source>
</evidence>
<dbReference type="Proteomes" id="UP000192223">
    <property type="component" value="Unplaced"/>
</dbReference>
<feature type="signal peptide" evidence="7">
    <location>
        <begin position="1"/>
        <end position="20"/>
    </location>
</feature>
<evidence type="ECO:0000256" key="2">
    <source>
        <dbReference type="ARBA" id="ARBA00010515"/>
    </source>
</evidence>
<evidence type="ECO:0000256" key="7">
    <source>
        <dbReference type="RuleBase" id="RU361235"/>
    </source>
</evidence>
<reference evidence="10" key="1">
    <citation type="submission" date="2025-08" db="UniProtKB">
        <authorList>
            <consortium name="RefSeq"/>
        </authorList>
    </citation>
    <scope>IDENTIFICATION</scope>
    <source>
        <tissue evidence="10">Entire body</tissue>
    </source>
</reference>
<name>A0A7F5R4U7_AGRPL</name>
<dbReference type="RefSeq" id="XP_025830539.1">
    <property type="nucleotide sequence ID" value="XM_025974754.1"/>
</dbReference>
<dbReference type="InterPro" id="IPR029058">
    <property type="entry name" value="AB_hydrolase_fold"/>
</dbReference>
<dbReference type="Gene3D" id="3.40.50.1820">
    <property type="entry name" value="alpha/beta hydrolase"/>
    <property type="match status" value="1"/>
</dbReference>
<sequence>MIFISFVLIIEVLFITNGVATDYPEIETELGKIRGTYGVSVQGRTYSAFQGVPYAEPPIGKYRLVEAQPVKPWNGVWVANTTHKCLQFDHFSKAEDTYNVVGDEDCLYLNIYVPKVDKNEGLDVIVVIHGGAFMFGNGQSFGPEVIMDKNVVYVNLNYRLGILGFLSTEDNIIPGNFGLKDQLLALKWIKKHIEAFGGNPESITISGMSAGGASVHIHYLSPLSEGLFNRGISQSGTALNPWVLVENSREKAEVLASHLGCSFISSEEILECLRQRSARQIVALTRHFIAWYYNPFSPFGVVVDKWSKNPILPEHPLILLKNRKLRNIPWIFSMVESEGLYPAAEFLQYPNSLKELNENWETLLPFLLDFNHTVDLKEQNSVVQKIRDHYFNGKSASRETFVNVLKMIGDRLFAVDIEESAKLQAAGSDGSVYFYYFSYRGVHSRSEILAKRNENYGAGHLDDTLYVLTTFMQKDATESERKMTEIMKNIWTTFAHNGKPLVKGVDWLPVSKREDDPIQYLDIRSPNDIKMNSSEDLGNRKFWNSLPFKENLRLFHERDEL</sequence>
<keyword evidence="6" id="KW-0325">Glycoprotein</keyword>
<dbReference type="AlphaFoldDB" id="A0A7F5R4U7"/>
<evidence type="ECO:0000256" key="6">
    <source>
        <dbReference type="ARBA" id="ARBA00023180"/>
    </source>
</evidence>